<comment type="similarity">
    <text evidence="1">Belongs to the ComF/GntX family.</text>
</comment>
<evidence type="ECO:0000313" key="4">
    <source>
        <dbReference type="EMBL" id="TEU02540.1"/>
    </source>
</evidence>
<evidence type="ECO:0000256" key="1">
    <source>
        <dbReference type="ARBA" id="ARBA00008007"/>
    </source>
</evidence>
<dbReference type="CDD" id="cd06223">
    <property type="entry name" value="PRTases_typeI"/>
    <property type="match status" value="1"/>
</dbReference>
<feature type="domain" description="Phosphoribosyltransferase" evidence="2">
    <location>
        <begin position="152"/>
        <end position="245"/>
    </location>
</feature>
<dbReference type="Pfam" id="PF18912">
    <property type="entry name" value="DZR_2"/>
    <property type="match status" value="1"/>
</dbReference>
<organism evidence="4 5">
    <name type="scientific">Aerophobetes bacterium</name>
    <dbReference type="NCBI Taxonomy" id="2030807"/>
    <lineage>
        <taxon>Bacteria</taxon>
        <taxon>Candidatus Aerophobota</taxon>
    </lineage>
</organism>
<dbReference type="Gene3D" id="3.40.50.2020">
    <property type="match status" value="1"/>
</dbReference>
<dbReference type="SUPFAM" id="SSF53271">
    <property type="entry name" value="PRTase-like"/>
    <property type="match status" value="1"/>
</dbReference>
<name>A0A523ZG16_UNCAE</name>
<dbReference type="InterPro" id="IPR029057">
    <property type="entry name" value="PRTase-like"/>
</dbReference>
<dbReference type="InterPro" id="IPR000836">
    <property type="entry name" value="PRTase_dom"/>
</dbReference>
<evidence type="ECO:0000259" key="2">
    <source>
        <dbReference type="Pfam" id="PF00156"/>
    </source>
</evidence>
<evidence type="ECO:0000313" key="5">
    <source>
        <dbReference type="Proteomes" id="UP000316674"/>
    </source>
</evidence>
<proteinExistence type="inferred from homology"/>
<gene>
    <name evidence="4" type="ORF">E3I16_02060</name>
</gene>
<feature type="domain" description="Double zinc ribbon" evidence="3">
    <location>
        <begin position="11"/>
        <end position="73"/>
    </location>
</feature>
<dbReference type="InterPro" id="IPR044005">
    <property type="entry name" value="DZR_2"/>
</dbReference>
<dbReference type="EMBL" id="SOHY01000129">
    <property type="protein sequence ID" value="TEU02540.1"/>
    <property type="molecule type" value="Genomic_DNA"/>
</dbReference>
<dbReference type="AlphaFoldDB" id="A0A523ZG16"/>
<reference evidence="4 5" key="1">
    <citation type="submission" date="2019-03" db="EMBL/GenBank/DDBJ databases">
        <title>Metabolic potential of uncultured bacteria and archaea associated with petroleum seepage in deep-sea sediments.</title>
        <authorList>
            <person name="Dong X."/>
            <person name="Hubert C."/>
        </authorList>
    </citation>
    <scope>NUCLEOTIDE SEQUENCE [LARGE SCALE GENOMIC DNA]</scope>
    <source>
        <strain evidence="4">E26_bin6</strain>
    </source>
</reference>
<dbReference type="PANTHER" id="PTHR47505">
    <property type="entry name" value="DNA UTILIZATION PROTEIN YHGH"/>
    <property type="match status" value="1"/>
</dbReference>
<dbReference type="Pfam" id="PF00156">
    <property type="entry name" value="Pribosyltran"/>
    <property type="match status" value="1"/>
</dbReference>
<comment type="caution">
    <text evidence="4">The sequence shown here is derived from an EMBL/GenBank/DDBJ whole genome shotgun (WGS) entry which is preliminary data.</text>
</comment>
<sequence>MQVKILGEGLISLLLAADCGVCQHPLEPSNITFVCIDCWSKIKWLKAPYCSKCSRPLSSTFKSIPTFLCPECRRQNVYFNRAFIPTLYEGVMKKVIHLLKYNKKTGVMRTLEKIMRSYFNCLNSSFPSLDLVVPIPLHRKKLRERGFNQAELIAKVVAKHLQVRLTKGNLKRTKATITQTSLDRKERKRNLREAFTVKNRDEFQAKNVLLVDDVYTTGTTIKEAAKVLKEARVKDVYVFALARAPQP</sequence>
<protein>
    <submittedName>
        <fullName evidence="4">ComF family protein</fullName>
    </submittedName>
</protein>
<accession>A0A523ZG16</accession>
<dbReference type="PANTHER" id="PTHR47505:SF1">
    <property type="entry name" value="DNA UTILIZATION PROTEIN YHGH"/>
    <property type="match status" value="1"/>
</dbReference>
<evidence type="ECO:0000259" key="3">
    <source>
        <dbReference type="Pfam" id="PF18912"/>
    </source>
</evidence>
<dbReference type="Proteomes" id="UP000316674">
    <property type="component" value="Unassembled WGS sequence"/>
</dbReference>
<dbReference type="InterPro" id="IPR051910">
    <property type="entry name" value="ComF/GntX_DNA_util-trans"/>
</dbReference>